<evidence type="ECO:0000313" key="2">
    <source>
        <dbReference type="EMBL" id="OCL13446.1"/>
    </source>
</evidence>
<keyword evidence="1" id="KW-1133">Transmembrane helix</keyword>
<dbReference type="SUPFAM" id="SSF51735">
    <property type="entry name" value="NAD(P)-binding Rossmann-fold domains"/>
    <property type="match status" value="1"/>
</dbReference>
<proteinExistence type="predicted"/>
<gene>
    <name evidence="2" type="ORF">AOQ84DRAFT_283122</name>
</gene>
<protein>
    <recommendedName>
        <fullName evidence="4">Fatty acid hydroxylase domain-containing protein</fullName>
    </recommendedName>
</protein>
<accession>A0A8E2FAK2</accession>
<evidence type="ECO:0000313" key="3">
    <source>
        <dbReference type="Proteomes" id="UP000250140"/>
    </source>
</evidence>
<keyword evidence="1" id="KW-0472">Membrane</keyword>
<name>A0A8E2FAK2_9PEZI</name>
<evidence type="ECO:0008006" key="4">
    <source>
        <dbReference type="Google" id="ProtNLM"/>
    </source>
</evidence>
<dbReference type="OrthoDB" id="3935480at2759"/>
<dbReference type="Proteomes" id="UP000250140">
    <property type="component" value="Unassembled WGS sequence"/>
</dbReference>
<keyword evidence="3" id="KW-1185">Reference proteome</keyword>
<dbReference type="EMBL" id="KV748721">
    <property type="protein sequence ID" value="OCL13446.1"/>
    <property type="molecule type" value="Genomic_DNA"/>
</dbReference>
<feature type="transmembrane region" description="Helical" evidence="1">
    <location>
        <begin position="20"/>
        <end position="41"/>
    </location>
</feature>
<organism evidence="2 3">
    <name type="scientific">Glonium stellatum</name>
    <dbReference type="NCBI Taxonomy" id="574774"/>
    <lineage>
        <taxon>Eukaryota</taxon>
        <taxon>Fungi</taxon>
        <taxon>Dikarya</taxon>
        <taxon>Ascomycota</taxon>
        <taxon>Pezizomycotina</taxon>
        <taxon>Dothideomycetes</taxon>
        <taxon>Pleosporomycetidae</taxon>
        <taxon>Gloniales</taxon>
        <taxon>Gloniaceae</taxon>
        <taxon>Glonium</taxon>
    </lineage>
</organism>
<reference evidence="2 3" key="1">
    <citation type="journal article" date="2016" name="Nat. Commun.">
        <title>Ectomycorrhizal ecology is imprinted in the genome of the dominant symbiotic fungus Cenococcum geophilum.</title>
        <authorList>
            <consortium name="DOE Joint Genome Institute"/>
            <person name="Peter M."/>
            <person name="Kohler A."/>
            <person name="Ohm R.A."/>
            <person name="Kuo A."/>
            <person name="Krutzmann J."/>
            <person name="Morin E."/>
            <person name="Arend M."/>
            <person name="Barry K.W."/>
            <person name="Binder M."/>
            <person name="Choi C."/>
            <person name="Clum A."/>
            <person name="Copeland A."/>
            <person name="Grisel N."/>
            <person name="Haridas S."/>
            <person name="Kipfer T."/>
            <person name="LaButti K."/>
            <person name="Lindquist E."/>
            <person name="Lipzen A."/>
            <person name="Maire R."/>
            <person name="Meier B."/>
            <person name="Mihaltcheva S."/>
            <person name="Molinier V."/>
            <person name="Murat C."/>
            <person name="Poggeler S."/>
            <person name="Quandt C.A."/>
            <person name="Sperisen C."/>
            <person name="Tritt A."/>
            <person name="Tisserant E."/>
            <person name="Crous P.W."/>
            <person name="Henrissat B."/>
            <person name="Nehls U."/>
            <person name="Egli S."/>
            <person name="Spatafora J.W."/>
            <person name="Grigoriev I.V."/>
            <person name="Martin F.M."/>
        </authorList>
    </citation>
    <scope>NUCLEOTIDE SEQUENCE [LARGE SCALE GENOMIC DNA]</scope>
    <source>
        <strain evidence="2 3">CBS 207.34</strain>
    </source>
</reference>
<dbReference type="InterPro" id="IPR036291">
    <property type="entry name" value="NAD(P)-bd_dom_sf"/>
</dbReference>
<evidence type="ECO:0000256" key="1">
    <source>
        <dbReference type="SAM" id="Phobius"/>
    </source>
</evidence>
<dbReference type="AlphaFoldDB" id="A0A8E2FAK2"/>
<sequence length="393" mass="44974">MTQLASFCHDITSSSPTILFISFLWLWLTGSFFFDIVHYLLHQCSKSQHRSLRLVGQLHMVHHLYFNRRLQFNNRYRWHNICVELPLELGCQLFGTWLGWLVAKNFGLTGPGYLSKQFFSLVLIVEIARELIVAILDGRDSNHKTYSTVPKDPNWFMVGPEYHALHHVNPKAYISSAFYLFDWLFGTGYTLQSRRITLTGASGAFGEAIKKELQHESVKCIQELEFGADWTYDSYDATIPTLANTDVLILAHSSEWDDTTKTNSGSTAKLIELFRQHRQAGPGHKMLLPEVWYVGNDAELHPSWGIPSLQLFSHSKHVFPLSARALYNDSSILYRHIVVSAFSSSTGPAVASAKWTARAAMWWIRRGAQYVPVTYTGLAYLYYLKLLSWLKKI</sequence>
<keyword evidence="1" id="KW-0812">Transmembrane</keyword>